<organism evidence="1 2">
    <name type="scientific">Strongylus vulgaris</name>
    <name type="common">Blood worm</name>
    <dbReference type="NCBI Taxonomy" id="40348"/>
    <lineage>
        <taxon>Eukaryota</taxon>
        <taxon>Metazoa</taxon>
        <taxon>Ecdysozoa</taxon>
        <taxon>Nematoda</taxon>
        <taxon>Chromadorea</taxon>
        <taxon>Rhabditida</taxon>
        <taxon>Rhabditina</taxon>
        <taxon>Rhabditomorpha</taxon>
        <taxon>Strongyloidea</taxon>
        <taxon>Strongylidae</taxon>
        <taxon>Strongylus</taxon>
    </lineage>
</organism>
<proteinExistence type="predicted"/>
<reference evidence="1 2" key="1">
    <citation type="submission" date="2018-11" db="EMBL/GenBank/DDBJ databases">
        <authorList>
            <consortium name="Pathogen Informatics"/>
        </authorList>
    </citation>
    <scope>NUCLEOTIDE SEQUENCE [LARGE SCALE GENOMIC DNA]</scope>
</reference>
<keyword evidence="2" id="KW-1185">Reference proteome</keyword>
<dbReference type="AlphaFoldDB" id="A0A3P7LJU8"/>
<gene>
    <name evidence="1" type="ORF">SVUK_LOCUS14460</name>
</gene>
<protein>
    <submittedName>
        <fullName evidence="1">Uncharacterized protein</fullName>
    </submittedName>
</protein>
<dbReference type="Proteomes" id="UP000270094">
    <property type="component" value="Unassembled WGS sequence"/>
</dbReference>
<dbReference type="EMBL" id="UYYB01105219">
    <property type="protein sequence ID" value="VDM79462.1"/>
    <property type="molecule type" value="Genomic_DNA"/>
</dbReference>
<sequence length="70" mass="7752">MDVSLLLNGIFVRIATKKEFLIKDGTPENLIYVRLTPYSMPTVPPVWLTVQNKLTMGIGSFPTSGLQKTA</sequence>
<evidence type="ECO:0000313" key="2">
    <source>
        <dbReference type="Proteomes" id="UP000270094"/>
    </source>
</evidence>
<name>A0A3P7LJU8_STRVU</name>
<evidence type="ECO:0000313" key="1">
    <source>
        <dbReference type="EMBL" id="VDM79462.1"/>
    </source>
</evidence>
<accession>A0A3P7LJU8</accession>